<dbReference type="Proteomes" id="UP000774699">
    <property type="component" value="Unassembled WGS sequence"/>
</dbReference>
<feature type="domain" description="RNA polymerase Rpb1" evidence="8">
    <location>
        <begin position="69"/>
        <end position="345"/>
    </location>
</feature>
<dbReference type="InterPro" id="IPR045867">
    <property type="entry name" value="DNA-dir_RpoC_beta_prime"/>
</dbReference>
<evidence type="ECO:0000256" key="5">
    <source>
        <dbReference type="ARBA" id="ARBA00023163"/>
    </source>
</evidence>
<feature type="coiled-coil region" evidence="7">
    <location>
        <begin position="41"/>
        <end position="72"/>
    </location>
</feature>
<keyword evidence="4" id="KW-0548">Nucleotidyltransferase</keyword>
<evidence type="ECO:0000256" key="7">
    <source>
        <dbReference type="SAM" id="Coils"/>
    </source>
</evidence>
<evidence type="ECO:0000259" key="8">
    <source>
        <dbReference type="Pfam" id="PF04998"/>
    </source>
</evidence>
<dbReference type="Pfam" id="PF04998">
    <property type="entry name" value="RNA_pol_Rpb1_5"/>
    <property type="match status" value="1"/>
</dbReference>
<comment type="catalytic activity">
    <reaction evidence="6">
        <text>RNA(n) + a ribonucleoside 5'-triphosphate = RNA(n+1) + diphosphate</text>
        <dbReference type="Rhea" id="RHEA:21248"/>
        <dbReference type="Rhea" id="RHEA-COMP:14527"/>
        <dbReference type="Rhea" id="RHEA-COMP:17342"/>
        <dbReference type="ChEBI" id="CHEBI:33019"/>
        <dbReference type="ChEBI" id="CHEBI:61557"/>
        <dbReference type="ChEBI" id="CHEBI:140395"/>
        <dbReference type="EC" id="2.7.7.6"/>
    </reaction>
</comment>
<dbReference type="InterPro" id="IPR007081">
    <property type="entry name" value="RNA_pol_Rpb1_5"/>
</dbReference>
<sequence>MAMEHEISNTENFDATQHAEAVEFVDHVAKYGIPRRAYEDAQRLSLEMNLTDDQFDQLLEELRKRYQHAKAEPGESVGIIAAQSLGEPGTQLTLRTKHYAGAAEVSVGSGIQRVEEIVDGRSKAKYPTMTVYFAESELRSSKEEARKFAASLVDLRLSDVMVFKENYSQHAFDVIPNMHEISDKGLEAESLLKKVSDKLKLDHKPLKEGGLRFTIDGKEELLKLRKNLIKLMQTRLQGVRGIDKAIVFEENGEFIVKTTGSNLKSMLKMKEVDSTRTTTNDVKEISKVLGIEAGRSSIVYELHKVLSENGINVDLRHILLLADTMTFDGEIRGIVRTGITRKKSSPFARASFEETSKHLLDAAFYGEKENLQGVVENIIVGQPIKVGTGVVDLVMKQQ</sequence>
<evidence type="ECO:0000256" key="4">
    <source>
        <dbReference type="ARBA" id="ARBA00022695"/>
    </source>
</evidence>
<protein>
    <recommendedName>
        <fullName evidence="1">DNA-directed RNA polymerase</fullName>
        <ecNumber evidence="1">2.7.7.6</ecNumber>
    </recommendedName>
</protein>
<proteinExistence type="predicted"/>
<evidence type="ECO:0000256" key="1">
    <source>
        <dbReference type="ARBA" id="ARBA00012418"/>
    </source>
</evidence>
<dbReference type="PANTHER" id="PTHR19376:SF32">
    <property type="entry name" value="DNA-DIRECTED RNA POLYMERASE III SUBUNIT RPC1"/>
    <property type="match status" value="1"/>
</dbReference>
<organism evidence="9 10">
    <name type="scientific">Candidatus Iainarchaeum sp</name>
    <dbReference type="NCBI Taxonomy" id="3101447"/>
    <lineage>
        <taxon>Archaea</taxon>
        <taxon>Candidatus Iainarchaeota</taxon>
        <taxon>Candidatus Iainarchaeia</taxon>
        <taxon>Candidatus Iainarchaeales</taxon>
        <taxon>Candidatus Iainarchaeaceae</taxon>
        <taxon>Candidatus Iainarchaeum</taxon>
    </lineage>
</organism>
<reference evidence="9" key="1">
    <citation type="submission" date="2019-03" db="EMBL/GenBank/DDBJ databases">
        <title>Lake Tanganyika Metagenome-Assembled Genomes (MAGs).</title>
        <authorList>
            <person name="Tran P."/>
        </authorList>
    </citation>
    <scope>NUCLEOTIDE SEQUENCE</scope>
    <source>
        <strain evidence="9">M_DeepCast_50m_m2_156</strain>
    </source>
</reference>
<evidence type="ECO:0000256" key="3">
    <source>
        <dbReference type="ARBA" id="ARBA00022679"/>
    </source>
</evidence>
<dbReference type="GO" id="GO:0003677">
    <property type="term" value="F:DNA binding"/>
    <property type="evidence" value="ECO:0007669"/>
    <property type="project" value="InterPro"/>
</dbReference>
<gene>
    <name evidence="9" type="ORF">FJY86_01110</name>
</gene>
<dbReference type="GO" id="GO:0000428">
    <property type="term" value="C:DNA-directed RNA polymerase complex"/>
    <property type="evidence" value="ECO:0007669"/>
    <property type="project" value="UniProtKB-KW"/>
</dbReference>
<name>A0A8T4C5Y9_9ARCH</name>
<evidence type="ECO:0000256" key="2">
    <source>
        <dbReference type="ARBA" id="ARBA00022478"/>
    </source>
</evidence>
<keyword evidence="3" id="KW-0808">Transferase</keyword>
<dbReference type="AlphaFoldDB" id="A0A8T4C5Y9"/>
<evidence type="ECO:0000313" key="9">
    <source>
        <dbReference type="EMBL" id="MBM3281926.1"/>
    </source>
</evidence>
<dbReference type="Gene3D" id="1.10.150.390">
    <property type="match status" value="1"/>
</dbReference>
<keyword evidence="2 9" id="KW-0240">DNA-directed RNA polymerase</keyword>
<dbReference type="EMBL" id="VGJJ01000004">
    <property type="protein sequence ID" value="MBM3281926.1"/>
    <property type="molecule type" value="Genomic_DNA"/>
</dbReference>
<evidence type="ECO:0000313" key="10">
    <source>
        <dbReference type="Proteomes" id="UP000774699"/>
    </source>
</evidence>
<dbReference type="PANTHER" id="PTHR19376">
    <property type="entry name" value="DNA-DIRECTED RNA POLYMERASE"/>
    <property type="match status" value="1"/>
</dbReference>
<keyword evidence="5" id="KW-0804">Transcription</keyword>
<accession>A0A8T4C5Y9</accession>
<keyword evidence="7" id="KW-0175">Coiled coil</keyword>
<dbReference type="EC" id="2.7.7.6" evidence="1"/>
<comment type="caution">
    <text evidence="9">The sequence shown here is derived from an EMBL/GenBank/DDBJ whole genome shotgun (WGS) entry which is preliminary data.</text>
</comment>
<dbReference type="SUPFAM" id="SSF64484">
    <property type="entry name" value="beta and beta-prime subunits of DNA dependent RNA-polymerase"/>
    <property type="match status" value="1"/>
</dbReference>
<dbReference type="GO" id="GO:0006351">
    <property type="term" value="P:DNA-templated transcription"/>
    <property type="evidence" value="ECO:0007669"/>
    <property type="project" value="InterPro"/>
</dbReference>
<dbReference type="GO" id="GO:0003899">
    <property type="term" value="F:DNA-directed RNA polymerase activity"/>
    <property type="evidence" value="ECO:0007669"/>
    <property type="project" value="UniProtKB-EC"/>
</dbReference>
<evidence type="ECO:0000256" key="6">
    <source>
        <dbReference type="ARBA" id="ARBA00048552"/>
    </source>
</evidence>